<feature type="compositionally biased region" description="Basic residues" evidence="2">
    <location>
        <begin position="851"/>
        <end position="861"/>
    </location>
</feature>
<comment type="caution">
    <text evidence="3">The sequence shown here is derived from an EMBL/GenBank/DDBJ whole genome shotgun (WGS) entry which is preliminary data.</text>
</comment>
<dbReference type="PANTHER" id="PTHR35480">
    <property type="entry name" value="MATERNAL EFFECT EMBRYO ARREST 22"/>
    <property type="match status" value="1"/>
</dbReference>
<gene>
    <name evidence="3" type="ORF">VNO80_06168</name>
</gene>
<reference evidence="3 4" key="1">
    <citation type="submission" date="2024-01" db="EMBL/GenBank/DDBJ databases">
        <title>The genomes of 5 underutilized Papilionoideae crops provide insights into root nodulation and disease resistanc.</title>
        <authorList>
            <person name="Jiang F."/>
        </authorList>
    </citation>
    <scope>NUCLEOTIDE SEQUENCE [LARGE SCALE GENOMIC DNA]</scope>
    <source>
        <strain evidence="3">JINMINGXINNONG_FW02</strain>
        <tissue evidence="3">Leaves</tissue>
    </source>
</reference>
<protein>
    <recommendedName>
        <fullName evidence="5">Maternal effect embryo arrest 22</fullName>
    </recommendedName>
</protein>
<evidence type="ECO:0000256" key="1">
    <source>
        <dbReference type="SAM" id="Coils"/>
    </source>
</evidence>
<dbReference type="EMBL" id="JAYMYR010000003">
    <property type="protein sequence ID" value="KAK7372780.1"/>
    <property type="molecule type" value="Genomic_DNA"/>
</dbReference>
<proteinExistence type="predicted"/>
<feature type="region of interest" description="Disordered" evidence="2">
    <location>
        <begin position="845"/>
        <end position="867"/>
    </location>
</feature>
<evidence type="ECO:0000313" key="3">
    <source>
        <dbReference type="EMBL" id="KAK7372780.1"/>
    </source>
</evidence>
<feature type="coiled-coil region" evidence="1">
    <location>
        <begin position="388"/>
        <end position="567"/>
    </location>
</feature>
<keyword evidence="1" id="KW-0175">Coiled coil</keyword>
<feature type="region of interest" description="Disordered" evidence="2">
    <location>
        <begin position="55"/>
        <end position="95"/>
    </location>
</feature>
<feature type="coiled-coil region" evidence="1">
    <location>
        <begin position="253"/>
        <end position="364"/>
    </location>
</feature>
<accession>A0AAN9NGE6</accession>
<dbReference type="PANTHER" id="PTHR35480:SF1">
    <property type="entry name" value="MATERNAL EFFECT EMBRYO ARREST 22"/>
    <property type="match status" value="1"/>
</dbReference>
<evidence type="ECO:0000313" key="4">
    <source>
        <dbReference type="Proteomes" id="UP001374584"/>
    </source>
</evidence>
<evidence type="ECO:0000256" key="2">
    <source>
        <dbReference type="SAM" id="MobiDB-lite"/>
    </source>
</evidence>
<keyword evidence="4" id="KW-1185">Reference proteome</keyword>
<dbReference type="Proteomes" id="UP001374584">
    <property type="component" value="Unassembled WGS sequence"/>
</dbReference>
<feature type="compositionally biased region" description="Polar residues" evidence="2">
    <location>
        <begin position="63"/>
        <end position="82"/>
    </location>
</feature>
<feature type="coiled-coil region" evidence="1">
    <location>
        <begin position="117"/>
        <end position="196"/>
    </location>
</feature>
<name>A0AAN9NGE6_PHACN</name>
<evidence type="ECO:0008006" key="5">
    <source>
        <dbReference type="Google" id="ProtNLM"/>
    </source>
</evidence>
<sequence length="1535" mass="174663">MGFRWKKKYSKVQESRNALRQAVKVLEIKINEIQSRSTDACGVKVERGDKLGEFTAGRVPLGSETSSFEPQIDTPKTQQGCSSRGDENGTLQADREKEISRLKELLEVEKGRADSERKKAAEACKLLEDEKNKAAEKEKEIGRLKGLLDVEKRRVNSESKKAAEACKLVGEEKKKAAEKENEMSRLKELIETEKRRDDSERNKDAEVRKLLGEEKNKVFEKDKEISRLKEFIEAEKRRDDSERTKDNDVCKLLEEEKNKVFEKEKEISRLKKLMEAEKRRDDSERKKDNEVCKLLEEEKNKVFEKEKEISRLKELIEAEKSREDSERKKDNEVCKLLGEEKNKVAEKEKEIGRLRELLEKKRRTDSERKKDKDVCKLLGEEKNKVAEKEKETCRLKELLEEKKRMADSERNKASAACKLLEEEKKKSVEKGEIARVEAEKYRIEIGRLEKQVNEAKTKLVSEISMFKEATKKFEADKSKLLAEKRKANSAMARANEMLEVEKQKVDKEKRRADAEMVKLEEQKALAEDNWNKFMKEKCLADQMSQQLEEDKQTIEDFKQKIHELSSLTKPVEMAADNKVKAESTEMKLLKNKLKLEKLRAKHTRQKYKLEASRYDILRNELGRLKIDFIQFLHRVDMLDASFSPVAGSKRDQTKYENILDMQNSNVIREIGKLNLSEILSQFDNEVLEPCCTMMDASDPLRKNMQNSTPHLTPGGNCSESITGIGSKLEPLVRGSNRTKLQSSAINSSTESFSDGQLMGSQDASIFPVTASAQLTQEIFNAKQNMCNPSDKSVDVQHRKRKRMHDTVEYIANLSSEKLSDFHGLLYRKLGKCLGGKVALHNPHNLQEENKRAHKKRKKSRREKVDMISWNNKDEKKATTETNSEVYDDANVCRQTSCPAPRTLETTQGCGERICDVANSFNSIINFDKVPDESYMKLLELENAFSEECYRKAMDFPLSPSLPDIEFHEIFEEDNLMIPSLHKSLPHNMLSSRTDLFISPSSDVINLEFISSAQKYDDCGVSCNSHVHTTENSRIAFPVEDGIRSLNNKLPEFCVLFSNVEDSNIISRIFTATKNCIAQCNLATQTGWAVSNILTALKMEEKLTQKERVSVLLTLMLFNFSMTASEAFGRLWDGKSFHCVRSYSEHICTVMTDAETRILFVENYSFHELLGLIEDFLIQGKIIVNNRVDAETLSSDLRATDFVNCVNEISSDAASIEQLVAASIILASICAATDYVGFICDASYHILRSCKLDSLMVLTILHIFSYLGGEKFFNKDNFGLTVTVLKSIIMFLEDGSLSVTTVCLPSINQLHAELCMNVKCPFLEGAESIDAVACLLLEEIKRVDLSESGFMEVECVIDKNYDVPCSKKCLISATQPGTLKTVDCCCPSNVLSLVELVANKMSWHWVDMKLVPQLLNILDSCVEENFAIRIIILLGQLGRTGVDVGGFEDQGVGNLRCYLCAYFCRASSVKAELSLQFAIASALFGLLPLDFESLFHTNINLSAYSKSISDNAETLRKWFSGLRKDQQKLLSDVYNK</sequence>
<organism evidence="3 4">
    <name type="scientific">Phaseolus coccineus</name>
    <name type="common">Scarlet runner bean</name>
    <name type="synonym">Phaseolus multiflorus</name>
    <dbReference type="NCBI Taxonomy" id="3886"/>
    <lineage>
        <taxon>Eukaryota</taxon>
        <taxon>Viridiplantae</taxon>
        <taxon>Streptophyta</taxon>
        <taxon>Embryophyta</taxon>
        <taxon>Tracheophyta</taxon>
        <taxon>Spermatophyta</taxon>
        <taxon>Magnoliopsida</taxon>
        <taxon>eudicotyledons</taxon>
        <taxon>Gunneridae</taxon>
        <taxon>Pentapetalae</taxon>
        <taxon>rosids</taxon>
        <taxon>fabids</taxon>
        <taxon>Fabales</taxon>
        <taxon>Fabaceae</taxon>
        <taxon>Papilionoideae</taxon>
        <taxon>50 kb inversion clade</taxon>
        <taxon>NPAAA clade</taxon>
        <taxon>indigoferoid/millettioid clade</taxon>
        <taxon>Phaseoleae</taxon>
        <taxon>Phaseolus</taxon>
    </lineage>
</organism>